<keyword evidence="4" id="KW-1185">Reference proteome</keyword>
<dbReference type="Gene3D" id="3.40.50.740">
    <property type="match status" value="1"/>
</dbReference>
<dbReference type="CDD" id="cd02761">
    <property type="entry name" value="MopB_FmdB-FwdB"/>
    <property type="match status" value="1"/>
</dbReference>
<evidence type="ECO:0000256" key="1">
    <source>
        <dbReference type="ARBA" id="ARBA00023002"/>
    </source>
</evidence>
<dbReference type="Pfam" id="PF00384">
    <property type="entry name" value="Molybdopterin"/>
    <property type="match status" value="1"/>
</dbReference>
<dbReference type="InterPro" id="IPR016457">
    <property type="entry name" value="Formylmethanofuran_DH_bsu"/>
</dbReference>
<dbReference type="OrthoDB" id="23466at2157"/>
<proteinExistence type="predicted"/>
<dbReference type="GO" id="GO:0018493">
    <property type="term" value="F:formylmethanofuran dehydrogenase activity"/>
    <property type="evidence" value="ECO:0007669"/>
    <property type="project" value="InterPro"/>
</dbReference>
<dbReference type="InterPro" id="IPR006656">
    <property type="entry name" value="Mopterin_OxRdtase"/>
</dbReference>
<name>A0A2V2NAZ5_9EURY</name>
<dbReference type="NCBIfam" id="TIGR03129">
    <property type="entry name" value="one_C_dehyd_B"/>
    <property type="match status" value="1"/>
</dbReference>
<dbReference type="PANTHER" id="PTHR43105:SF14">
    <property type="entry name" value="FORMATE DEHYDROGENASE H"/>
    <property type="match status" value="1"/>
</dbReference>
<dbReference type="Proteomes" id="UP000245934">
    <property type="component" value="Unassembled WGS sequence"/>
</dbReference>
<evidence type="ECO:0000259" key="2">
    <source>
        <dbReference type="Pfam" id="PF00384"/>
    </source>
</evidence>
<sequence>MEDKVRHIVCPYCGCLCDDILVELTDGKISGVENACTLGAHKFLDDADNRLKGPIMRKGDEWIDISYEEAIAFAVQTLSEADRPLLYGWSGCVTETQAIGAHLAELIGGVVDSTTSVCHGPSILAIQEVGHPGCTLGQVKNRADTIVYWGSNPIEAHPRHLSRYTNYADAYFLHNAFRERKVIVFDVRKTATAEIATEFVQLEQGGDYHVLSALRAIVRGREDVVPDMIAGVPKSQLIGVAELCKKAKFGALFFGVGVTMTGGKYKNIRNAIEFVDELNRHTKWTISPMRGHSNVYGSNEVFTWITGYPYAVDYARGIAFYNPGETTAVDILARKEADAALIMASDPGAHFPRACCEHLAKIPTILFDPYPSATTHLCTVQIPCAVNGIDAAGTAYRMDGIPIRTRKFLETGYPTDTSLMNEIYEQIRERKEHA</sequence>
<protein>
    <submittedName>
        <fullName evidence="3">Formylmethanofuran dehydrogenase subunit B</fullName>
    </submittedName>
</protein>
<dbReference type="GeneID" id="97608581"/>
<comment type="caution">
    <text evidence="3">The sequence shown here is derived from an EMBL/GenBank/DDBJ whole genome shotgun (WGS) entry which is preliminary data.</text>
</comment>
<evidence type="ECO:0000313" key="4">
    <source>
        <dbReference type="Proteomes" id="UP000245934"/>
    </source>
</evidence>
<dbReference type="GO" id="GO:0015948">
    <property type="term" value="P:methanogenesis"/>
    <property type="evidence" value="ECO:0007669"/>
    <property type="project" value="InterPro"/>
</dbReference>
<feature type="domain" description="Molybdopterin oxidoreductase" evidence="2">
    <location>
        <begin position="50"/>
        <end position="213"/>
    </location>
</feature>
<organism evidence="3 4">
    <name type="scientific">Methanospirillum stamsii</name>
    <dbReference type="NCBI Taxonomy" id="1277351"/>
    <lineage>
        <taxon>Archaea</taxon>
        <taxon>Methanobacteriati</taxon>
        <taxon>Methanobacteriota</taxon>
        <taxon>Stenosarchaea group</taxon>
        <taxon>Methanomicrobia</taxon>
        <taxon>Methanomicrobiales</taxon>
        <taxon>Methanospirillaceae</taxon>
        <taxon>Methanospirillum</taxon>
    </lineage>
</organism>
<dbReference type="PANTHER" id="PTHR43105">
    <property type="entry name" value="RESPIRATORY NITRATE REDUCTASE"/>
    <property type="match status" value="1"/>
</dbReference>
<dbReference type="RefSeq" id="WP_109941364.1">
    <property type="nucleotide sequence ID" value="NZ_CP176366.1"/>
</dbReference>
<dbReference type="EMBL" id="QGMZ01000026">
    <property type="protein sequence ID" value="PWR72453.1"/>
    <property type="molecule type" value="Genomic_DNA"/>
</dbReference>
<dbReference type="GO" id="GO:0016020">
    <property type="term" value="C:membrane"/>
    <property type="evidence" value="ECO:0007669"/>
    <property type="project" value="TreeGrafter"/>
</dbReference>
<dbReference type="PIRSF" id="PIRSF005646">
    <property type="entry name" value="FwdB"/>
    <property type="match status" value="1"/>
</dbReference>
<reference evidence="3 4" key="1">
    <citation type="submission" date="2018-05" db="EMBL/GenBank/DDBJ databases">
        <title>Draft genome of Methanospirillum stamsii Pt1.</title>
        <authorList>
            <person name="Dueholm M.S."/>
            <person name="Nielsen P.H."/>
            <person name="Bakmann L.F."/>
            <person name="Otzen D.E."/>
        </authorList>
    </citation>
    <scope>NUCLEOTIDE SEQUENCE [LARGE SCALE GENOMIC DNA]</scope>
    <source>
        <strain evidence="3 4">Pt1</strain>
    </source>
</reference>
<dbReference type="GO" id="GO:0022904">
    <property type="term" value="P:respiratory electron transport chain"/>
    <property type="evidence" value="ECO:0007669"/>
    <property type="project" value="TreeGrafter"/>
</dbReference>
<dbReference type="Gene3D" id="3.40.228.10">
    <property type="entry name" value="Dimethylsulfoxide Reductase, domain 2"/>
    <property type="match status" value="1"/>
</dbReference>
<evidence type="ECO:0000313" key="3">
    <source>
        <dbReference type="EMBL" id="PWR72453.1"/>
    </source>
</evidence>
<keyword evidence="1" id="KW-0560">Oxidoreductase</keyword>
<gene>
    <name evidence="3" type="ORF">DLD82_12000</name>
</gene>
<dbReference type="InterPro" id="IPR050123">
    <property type="entry name" value="Prok_molybdopt-oxidoreductase"/>
</dbReference>
<accession>A0A2V2NAZ5</accession>
<dbReference type="SUPFAM" id="SSF53706">
    <property type="entry name" value="Formate dehydrogenase/DMSO reductase, domains 1-3"/>
    <property type="match status" value="1"/>
</dbReference>
<dbReference type="GO" id="GO:0003954">
    <property type="term" value="F:NADH dehydrogenase activity"/>
    <property type="evidence" value="ECO:0007669"/>
    <property type="project" value="TreeGrafter"/>
</dbReference>
<dbReference type="AlphaFoldDB" id="A0A2V2NAZ5"/>